<proteinExistence type="predicted"/>
<sequence length="333" mass="36461">MADSGDVQTEKIASSGDVVLLVGKQIKVKLIVSTTVLTDTSKVFAALLGPMFREGQGLASSPQPKEIALPDDDPAAMSDLCHLLHNKPIFGMIQKDAMAASARILAFAVVCDKYTCAEALLLQAKAILHEWQMDCEGPTMTSTFRITVASYLLGHKAVFKSPTEALALKATRSLRVFHKSINNCRLTFTITIQEKMAQAQDKITVGLPRLGMPTCEHHPGRGWGSHSVNYDQAYLDALCTAFRVPCWPPQFGVEDRQFTIFKAIRVIEKVEGIDLSSGTCICTFAIDEVLAVDIKDLAQELNDICDGLCLWCVREGKTDLASKCTDTEHSQRP</sequence>
<reference evidence="1" key="1">
    <citation type="submission" date="2023-07" db="EMBL/GenBank/DDBJ databases">
        <title>Black Yeasts Isolated from many extreme environments.</title>
        <authorList>
            <person name="Coleine C."/>
            <person name="Stajich J.E."/>
            <person name="Selbmann L."/>
        </authorList>
    </citation>
    <scope>NUCLEOTIDE SEQUENCE</scope>
    <source>
        <strain evidence="1">CCFEE 5714</strain>
    </source>
</reference>
<dbReference type="Proteomes" id="UP001281147">
    <property type="component" value="Unassembled WGS sequence"/>
</dbReference>
<gene>
    <name evidence="1" type="ORF">LTR37_014651</name>
</gene>
<name>A0ACC3MT36_9PEZI</name>
<comment type="caution">
    <text evidence="1">The sequence shown here is derived from an EMBL/GenBank/DDBJ whole genome shotgun (WGS) entry which is preliminary data.</text>
</comment>
<protein>
    <submittedName>
        <fullName evidence="1">Uncharacterized protein</fullName>
    </submittedName>
</protein>
<organism evidence="1 2">
    <name type="scientific">Vermiconidia calcicola</name>
    <dbReference type="NCBI Taxonomy" id="1690605"/>
    <lineage>
        <taxon>Eukaryota</taxon>
        <taxon>Fungi</taxon>
        <taxon>Dikarya</taxon>
        <taxon>Ascomycota</taxon>
        <taxon>Pezizomycotina</taxon>
        <taxon>Dothideomycetes</taxon>
        <taxon>Dothideomycetidae</taxon>
        <taxon>Mycosphaerellales</taxon>
        <taxon>Extremaceae</taxon>
        <taxon>Vermiconidia</taxon>
    </lineage>
</organism>
<keyword evidence="2" id="KW-1185">Reference proteome</keyword>
<evidence type="ECO:0000313" key="2">
    <source>
        <dbReference type="Proteomes" id="UP001281147"/>
    </source>
</evidence>
<dbReference type="EMBL" id="JAUTXU010000155">
    <property type="protein sequence ID" value="KAK3703174.1"/>
    <property type="molecule type" value="Genomic_DNA"/>
</dbReference>
<accession>A0ACC3MT36</accession>
<evidence type="ECO:0000313" key="1">
    <source>
        <dbReference type="EMBL" id="KAK3703174.1"/>
    </source>
</evidence>